<keyword evidence="3" id="KW-1185">Reference proteome</keyword>
<feature type="domain" description="Peptidase M16 N-terminal" evidence="1">
    <location>
        <begin position="65"/>
        <end position="163"/>
    </location>
</feature>
<evidence type="ECO:0000313" key="3">
    <source>
        <dbReference type="Proteomes" id="UP001596513"/>
    </source>
</evidence>
<comment type="caution">
    <text evidence="2">The sequence shown here is derived from an EMBL/GenBank/DDBJ whole genome shotgun (WGS) entry which is preliminary data.</text>
</comment>
<dbReference type="EMBL" id="JBHTEK010000001">
    <property type="protein sequence ID" value="MFC7670299.1"/>
    <property type="molecule type" value="Genomic_DNA"/>
</dbReference>
<reference evidence="3" key="1">
    <citation type="journal article" date="2019" name="Int. J. Syst. Evol. Microbiol.">
        <title>The Global Catalogue of Microorganisms (GCM) 10K type strain sequencing project: providing services to taxonomists for standard genome sequencing and annotation.</title>
        <authorList>
            <consortium name="The Broad Institute Genomics Platform"/>
            <consortium name="The Broad Institute Genome Sequencing Center for Infectious Disease"/>
            <person name="Wu L."/>
            <person name="Ma J."/>
        </authorList>
    </citation>
    <scope>NUCLEOTIDE SEQUENCE [LARGE SCALE GENOMIC DNA]</scope>
    <source>
        <strain evidence="3">JCM 19635</strain>
    </source>
</reference>
<name>A0ABW2UBA5_9BACT</name>
<dbReference type="PANTHER" id="PTHR11851">
    <property type="entry name" value="METALLOPROTEASE"/>
    <property type="match status" value="1"/>
</dbReference>
<dbReference type="RefSeq" id="WP_380205755.1">
    <property type="nucleotide sequence ID" value="NZ_JBHTEK010000001.1"/>
</dbReference>
<dbReference type="PANTHER" id="PTHR11851:SF224">
    <property type="entry name" value="PROCESSING PROTEASE"/>
    <property type="match status" value="1"/>
</dbReference>
<accession>A0ABW2UBA5</accession>
<dbReference type="InterPro" id="IPR011765">
    <property type="entry name" value="Pept_M16_N"/>
</dbReference>
<organism evidence="2 3">
    <name type="scientific">Hymenobacter humi</name>
    <dbReference type="NCBI Taxonomy" id="1411620"/>
    <lineage>
        <taxon>Bacteria</taxon>
        <taxon>Pseudomonadati</taxon>
        <taxon>Bacteroidota</taxon>
        <taxon>Cytophagia</taxon>
        <taxon>Cytophagales</taxon>
        <taxon>Hymenobacteraceae</taxon>
        <taxon>Hymenobacter</taxon>
    </lineage>
</organism>
<evidence type="ECO:0000259" key="1">
    <source>
        <dbReference type="Pfam" id="PF00675"/>
    </source>
</evidence>
<dbReference type="InterPro" id="IPR011249">
    <property type="entry name" value="Metalloenz_LuxS/M16"/>
</dbReference>
<dbReference type="Gene3D" id="3.30.830.10">
    <property type="entry name" value="Metalloenzyme, LuxS/M16 peptidase-like"/>
    <property type="match status" value="1"/>
</dbReference>
<proteinExistence type="predicted"/>
<protein>
    <submittedName>
        <fullName evidence="2">M16 family metallopeptidase</fullName>
    </submittedName>
</protein>
<evidence type="ECO:0000313" key="2">
    <source>
        <dbReference type="EMBL" id="MFC7670299.1"/>
    </source>
</evidence>
<sequence>MAAAKPDNYTIDKSGYKAPDYGYAGLKYSKATDSFDRTKQPASGANPVVKVPALYQETLPNGLKVVGTKNSEIPAVTMRLTIRGGHRLEQTMPGKAGIAQLTASMLNEGSEKYTGEQFSAAVDKLGSRVSVSADDNETIVSVQSLAKNLPATMALLEQRLLHPASTLRILPGLKSSRWSRLPTSPTSRPSSPT</sequence>
<dbReference type="Pfam" id="PF00675">
    <property type="entry name" value="Peptidase_M16"/>
    <property type="match status" value="1"/>
</dbReference>
<dbReference type="InterPro" id="IPR050361">
    <property type="entry name" value="MPP/UQCRC_Complex"/>
</dbReference>
<gene>
    <name evidence="2" type="ORF">ACFQT0_25245</name>
</gene>
<dbReference type="SUPFAM" id="SSF63411">
    <property type="entry name" value="LuxS/MPP-like metallohydrolase"/>
    <property type="match status" value="1"/>
</dbReference>
<dbReference type="Proteomes" id="UP001596513">
    <property type="component" value="Unassembled WGS sequence"/>
</dbReference>